<organism evidence="3 4">
    <name type="scientific">Vanilla planifolia</name>
    <name type="common">Vanilla</name>
    <dbReference type="NCBI Taxonomy" id="51239"/>
    <lineage>
        <taxon>Eukaryota</taxon>
        <taxon>Viridiplantae</taxon>
        <taxon>Streptophyta</taxon>
        <taxon>Embryophyta</taxon>
        <taxon>Tracheophyta</taxon>
        <taxon>Spermatophyta</taxon>
        <taxon>Magnoliopsida</taxon>
        <taxon>Liliopsida</taxon>
        <taxon>Asparagales</taxon>
        <taxon>Orchidaceae</taxon>
        <taxon>Vanilloideae</taxon>
        <taxon>Vanilleae</taxon>
        <taxon>Vanilla</taxon>
    </lineage>
</organism>
<protein>
    <recommendedName>
        <fullName evidence="2">PORR domain-containing protein</fullName>
    </recommendedName>
</protein>
<dbReference type="GO" id="GO:0003723">
    <property type="term" value="F:RNA binding"/>
    <property type="evidence" value="ECO:0007669"/>
    <property type="project" value="InterPro"/>
</dbReference>
<dbReference type="PANTHER" id="PTHR31476">
    <property type="entry name" value="PROTEIN WHAT'S THIS FACTOR 1 HOMOLOG, CHLOROPLASTIC"/>
    <property type="match status" value="1"/>
</dbReference>
<evidence type="ECO:0000313" key="3">
    <source>
        <dbReference type="EMBL" id="KAG0456328.1"/>
    </source>
</evidence>
<sequence>MANTSLYKSIRRPFRDRPSHRCLREENRRGVSRAAPSLLGEKTERANVSNLRKPLDCRRSSPAAERHPGIFYLSRKLGVQTVVLREAYGGGRELLRKHPVVTIRRVMPP</sequence>
<evidence type="ECO:0000256" key="1">
    <source>
        <dbReference type="SAM" id="MobiDB-lite"/>
    </source>
</evidence>
<evidence type="ECO:0000259" key="2">
    <source>
        <dbReference type="Pfam" id="PF11955"/>
    </source>
</evidence>
<reference evidence="3 4" key="1">
    <citation type="journal article" date="2020" name="Nat. Food">
        <title>A phased Vanilla planifolia genome enables genetic improvement of flavour and production.</title>
        <authorList>
            <person name="Hasing T."/>
            <person name="Tang H."/>
            <person name="Brym M."/>
            <person name="Khazi F."/>
            <person name="Huang T."/>
            <person name="Chambers A.H."/>
        </authorList>
    </citation>
    <scope>NUCLEOTIDE SEQUENCE [LARGE SCALE GENOMIC DNA]</scope>
    <source>
        <tissue evidence="3">Leaf</tissue>
    </source>
</reference>
<dbReference type="AlphaFoldDB" id="A0A835PP53"/>
<dbReference type="Proteomes" id="UP000639772">
    <property type="component" value="Chromosome 13"/>
</dbReference>
<evidence type="ECO:0000313" key="4">
    <source>
        <dbReference type="Proteomes" id="UP000639772"/>
    </source>
</evidence>
<feature type="domain" description="PORR" evidence="2">
    <location>
        <begin position="40"/>
        <end position="105"/>
    </location>
</feature>
<name>A0A835PP53_VANPL</name>
<dbReference type="InterPro" id="IPR021099">
    <property type="entry name" value="PORR_domain"/>
</dbReference>
<proteinExistence type="predicted"/>
<feature type="region of interest" description="Disordered" evidence="1">
    <location>
        <begin position="18"/>
        <end position="62"/>
    </location>
</feature>
<dbReference type="InterPro" id="IPR045040">
    <property type="entry name" value="PORR_fam"/>
</dbReference>
<feature type="compositionally biased region" description="Basic and acidic residues" evidence="1">
    <location>
        <begin position="18"/>
        <end position="29"/>
    </location>
</feature>
<dbReference type="EMBL" id="JADCNM010000013">
    <property type="protein sequence ID" value="KAG0456328.1"/>
    <property type="molecule type" value="Genomic_DNA"/>
</dbReference>
<dbReference type="OrthoDB" id="1716100at2759"/>
<dbReference type="Pfam" id="PF11955">
    <property type="entry name" value="PORR"/>
    <property type="match status" value="1"/>
</dbReference>
<gene>
    <name evidence="3" type="ORF">HPP92_024116</name>
</gene>
<feature type="compositionally biased region" description="Basic and acidic residues" evidence="1">
    <location>
        <begin position="53"/>
        <end position="62"/>
    </location>
</feature>
<comment type="caution">
    <text evidence="3">The sequence shown here is derived from an EMBL/GenBank/DDBJ whole genome shotgun (WGS) entry which is preliminary data.</text>
</comment>
<accession>A0A835PP53</accession>
<dbReference type="PANTHER" id="PTHR31476:SF6">
    <property type="entry name" value="EMB|CAB68190.1"/>
    <property type="match status" value="1"/>
</dbReference>